<keyword evidence="2" id="KW-1185">Reference proteome</keyword>
<gene>
    <name evidence="1" type="ORF">DFP72DRAFT_1082307</name>
</gene>
<evidence type="ECO:0000313" key="2">
    <source>
        <dbReference type="Proteomes" id="UP000521943"/>
    </source>
</evidence>
<organism evidence="1 2">
    <name type="scientific">Ephemerocybe angulata</name>
    <dbReference type="NCBI Taxonomy" id="980116"/>
    <lineage>
        <taxon>Eukaryota</taxon>
        <taxon>Fungi</taxon>
        <taxon>Dikarya</taxon>
        <taxon>Basidiomycota</taxon>
        <taxon>Agaricomycotina</taxon>
        <taxon>Agaricomycetes</taxon>
        <taxon>Agaricomycetidae</taxon>
        <taxon>Agaricales</taxon>
        <taxon>Agaricineae</taxon>
        <taxon>Psathyrellaceae</taxon>
        <taxon>Ephemerocybe</taxon>
    </lineage>
</organism>
<dbReference type="EMBL" id="JACGCI010000193">
    <property type="protein sequence ID" value="KAF6742223.1"/>
    <property type="molecule type" value="Genomic_DNA"/>
</dbReference>
<sequence>MSTAIAVVVLKTDDDFRLCITPSPCTSWLQSAVALNAAVTSSPPTLPLPYIARYPVLSTVTTLRKRTPSISDAARLKTCGLSVRRGHPTGSRSSPSFAILHEGNSSTLSLVLPFSVLLFGGNAMAKLR</sequence>
<protein>
    <submittedName>
        <fullName evidence="1">Uncharacterized protein</fullName>
    </submittedName>
</protein>
<dbReference type="OrthoDB" id="10461303at2759"/>
<proteinExistence type="predicted"/>
<dbReference type="Proteomes" id="UP000521943">
    <property type="component" value="Unassembled WGS sequence"/>
</dbReference>
<evidence type="ECO:0000313" key="1">
    <source>
        <dbReference type="EMBL" id="KAF6742223.1"/>
    </source>
</evidence>
<reference evidence="1 2" key="1">
    <citation type="submission" date="2020-07" db="EMBL/GenBank/DDBJ databases">
        <title>Comparative genomics of pyrophilous fungi reveals a link between fire events and developmental genes.</title>
        <authorList>
            <consortium name="DOE Joint Genome Institute"/>
            <person name="Steindorff A.S."/>
            <person name="Carver A."/>
            <person name="Calhoun S."/>
            <person name="Stillman K."/>
            <person name="Liu H."/>
            <person name="Lipzen A."/>
            <person name="Pangilinan J."/>
            <person name="Labutti K."/>
            <person name="Bruns T.D."/>
            <person name="Grigoriev I.V."/>
        </authorList>
    </citation>
    <scope>NUCLEOTIDE SEQUENCE [LARGE SCALE GENOMIC DNA]</scope>
    <source>
        <strain evidence="1 2">CBS 144469</strain>
    </source>
</reference>
<dbReference type="AlphaFoldDB" id="A0A8H6HAB8"/>
<name>A0A8H6HAB8_9AGAR</name>
<comment type="caution">
    <text evidence="1">The sequence shown here is derived from an EMBL/GenBank/DDBJ whole genome shotgun (WGS) entry which is preliminary data.</text>
</comment>
<accession>A0A8H6HAB8</accession>